<gene>
    <name evidence="1" type="ORF">RUA4292_03124</name>
</gene>
<dbReference type="Proteomes" id="UP000050783">
    <property type="component" value="Unassembled WGS sequence"/>
</dbReference>
<accession>A0A0P1F2A4</accession>
<dbReference type="GeneID" id="55494293"/>
<evidence type="ECO:0000313" key="1">
    <source>
        <dbReference type="EMBL" id="CUH48933.1"/>
    </source>
</evidence>
<dbReference type="RefSeq" id="WP_058278413.1">
    <property type="nucleotide sequence ID" value="NZ_CYPU01000049.1"/>
</dbReference>
<evidence type="ECO:0008006" key="3">
    <source>
        <dbReference type="Google" id="ProtNLM"/>
    </source>
</evidence>
<proteinExistence type="predicted"/>
<organism evidence="1 2">
    <name type="scientific">Ruegeria atlantica</name>
    <dbReference type="NCBI Taxonomy" id="81569"/>
    <lineage>
        <taxon>Bacteria</taxon>
        <taxon>Pseudomonadati</taxon>
        <taxon>Pseudomonadota</taxon>
        <taxon>Alphaproteobacteria</taxon>
        <taxon>Rhodobacterales</taxon>
        <taxon>Roseobacteraceae</taxon>
        <taxon>Ruegeria</taxon>
    </lineage>
</organism>
<sequence>MFKRYGVSQDAYKHISKYGGMGPSDAKKLQLLEAEIAMLRNVNSKKVVTTEAKRKTWPRITEFIV</sequence>
<evidence type="ECO:0000313" key="2">
    <source>
        <dbReference type="Proteomes" id="UP000050783"/>
    </source>
</evidence>
<dbReference type="AlphaFoldDB" id="A0A0P1F2A4"/>
<reference evidence="1 2" key="1">
    <citation type="submission" date="2015-09" db="EMBL/GenBank/DDBJ databases">
        <authorList>
            <consortium name="Swine Surveillance"/>
        </authorList>
    </citation>
    <scope>NUCLEOTIDE SEQUENCE [LARGE SCALE GENOMIC DNA]</scope>
    <source>
        <strain evidence="1 2">CECT 4292</strain>
    </source>
</reference>
<dbReference type="EMBL" id="CYPU01000049">
    <property type="protein sequence ID" value="CUH48933.1"/>
    <property type="molecule type" value="Genomic_DNA"/>
</dbReference>
<protein>
    <recommendedName>
        <fullName evidence="3">Transposase</fullName>
    </recommendedName>
</protein>
<dbReference type="OrthoDB" id="9813285at2"/>
<name>A0A0P1F2A4_9RHOB</name>